<dbReference type="GO" id="GO:0004088">
    <property type="term" value="F:carbamoyl-phosphate synthase (glutamine-hydrolyzing) activity"/>
    <property type="evidence" value="ECO:0007669"/>
    <property type="project" value="UniProtKB-EC"/>
</dbReference>
<feature type="region of interest" description="CPSase" evidence="9">
    <location>
        <begin position="1"/>
        <end position="264"/>
    </location>
</feature>
<keyword evidence="9" id="KW-0055">Arginine biosynthesis</keyword>
<dbReference type="InterPro" id="IPR029062">
    <property type="entry name" value="Class_I_gatase-like"/>
</dbReference>
<dbReference type="SMART" id="SM01097">
    <property type="entry name" value="CPSase_sm_chain"/>
    <property type="match status" value="1"/>
</dbReference>
<dbReference type="Pfam" id="PF00117">
    <property type="entry name" value="GATase"/>
    <property type="match status" value="1"/>
</dbReference>
<dbReference type="InterPro" id="IPR010982">
    <property type="entry name" value="Lambda_DNA-bd_dom_sf"/>
</dbReference>
<feature type="binding site" evidence="9">
    <location>
        <position position="386"/>
    </location>
    <ligand>
        <name>L-glutamine</name>
        <dbReference type="ChEBI" id="CHEBI:58359"/>
    </ligand>
</feature>
<evidence type="ECO:0000256" key="1">
    <source>
        <dbReference type="ARBA" id="ARBA00005077"/>
    </source>
</evidence>
<keyword evidence="9" id="KW-0028">Amino-acid biosynthesis</keyword>
<dbReference type="Gene3D" id="1.10.260.40">
    <property type="entry name" value="lambda repressor-like DNA-binding domains"/>
    <property type="match status" value="1"/>
</dbReference>
<dbReference type="HAMAP" id="MF_01209">
    <property type="entry name" value="CPSase_S_chain"/>
    <property type="match status" value="1"/>
</dbReference>
<comment type="catalytic activity">
    <reaction evidence="8 9">
        <text>hydrogencarbonate + L-glutamine + 2 ATP + H2O = carbamoyl phosphate + L-glutamate + 2 ADP + phosphate + 2 H(+)</text>
        <dbReference type="Rhea" id="RHEA:18633"/>
        <dbReference type="ChEBI" id="CHEBI:15377"/>
        <dbReference type="ChEBI" id="CHEBI:15378"/>
        <dbReference type="ChEBI" id="CHEBI:17544"/>
        <dbReference type="ChEBI" id="CHEBI:29985"/>
        <dbReference type="ChEBI" id="CHEBI:30616"/>
        <dbReference type="ChEBI" id="CHEBI:43474"/>
        <dbReference type="ChEBI" id="CHEBI:58228"/>
        <dbReference type="ChEBI" id="CHEBI:58359"/>
        <dbReference type="ChEBI" id="CHEBI:456216"/>
        <dbReference type="EC" id="6.3.5.5"/>
    </reaction>
</comment>
<dbReference type="InterPro" id="IPR035686">
    <property type="entry name" value="CPSase_GATase1"/>
</dbReference>
<dbReference type="PRINTS" id="PR00097">
    <property type="entry name" value="ANTSNTHASEII"/>
</dbReference>
<dbReference type="Proteomes" id="UP001431634">
    <property type="component" value="Unassembled WGS sequence"/>
</dbReference>
<evidence type="ECO:0000256" key="9">
    <source>
        <dbReference type="HAMAP-Rule" id="MF_01209"/>
    </source>
</evidence>
<dbReference type="NCBIfam" id="TIGR01368">
    <property type="entry name" value="CPSaseIIsmall"/>
    <property type="match status" value="1"/>
</dbReference>
<comment type="similarity">
    <text evidence="2 9">Belongs to the CarA family.</text>
</comment>
<dbReference type="EC" id="6.3.5.5" evidence="9"/>
<dbReference type="PANTHER" id="PTHR43418:SF7">
    <property type="entry name" value="CARBAMOYL-PHOSPHATE SYNTHASE SMALL CHAIN"/>
    <property type="match status" value="1"/>
</dbReference>
<feature type="binding site" evidence="9">
    <location>
        <position position="343"/>
    </location>
    <ligand>
        <name>L-glutamine</name>
        <dbReference type="ChEBI" id="CHEBI:58359"/>
    </ligand>
</feature>
<comment type="catalytic activity">
    <reaction evidence="9">
        <text>L-glutamine + H2O = L-glutamate + NH4(+)</text>
        <dbReference type="Rhea" id="RHEA:15889"/>
        <dbReference type="ChEBI" id="CHEBI:15377"/>
        <dbReference type="ChEBI" id="CHEBI:28938"/>
        <dbReference type="ChEBI" id="CHEBI:29985"/>
        <dbReference type="ChEBI" id="CHEBI:58359"/>
    </reaction>
</comment>
<evidence type="ECO:0000256" key="4">
    <source>
        <dbReference type="ARBA" id="ARBA00022741"/>
    </source>
</evidence>
<evidence type="ECO:0000256" key="7">
    <source>
        <dbReference type="ARBA" id="ARBA00022975"/>
    </source>
</evidence>
<dbReference type="InterPro" id="IPR059216">
    <property type="entry name" value="LeuA_carph_isopro_dom"/>
</dbReference>
<evidence type="ECO:0000256" key="2">
    <source>
        <dbReference type="ARBA" id="ARBA00007800"/>
    </source>
</evidence>
<evidence type="ECO:0000256" key="6">
    <source>
        <dbReference type="ARBA" id="ARBA00022962"/>
    </source>
</evidence>
<comment type="caution">
    <text evidence="9">Lacks conserved residue(s) required for the propagation of feature annotation.</text>
</comment>
<dbReference type="PANTHER" id="PTHR43418">
    <property type="entry name" value="MULTIFUNCTIONAL TRYPTOPHAN BIOSYNTHESIS PROTEIN-RELATED"/>
    <property type="match status" value="1"/>
</dbReference>
<evidence type="ECO:0000259" key="10">
    <source>
        <dbReference type="SMART" id="SM01097"/>
    </source>
</evidence>
<keyword evidence="12" id="KW-1185">Reference proteome</keyword>
<feature type="active site" description="Nucleophile" evidence="9">
    <location>
        <position position="342"/>
    </location>
</feature>
<gene>
    <name evidence="9 11" type="primary">carA</name>
    <name evidence="11" type="ORF">QJV27_04430</name>
</gene>
<reference evidence="11" key="1">
    <citation type="submission" date="2023-05" db="EMBL/GenBank/DDBJ databases">
        <title>Whole genome sequence of Commensalibacter sp.</title>
        <authorList>
            <person name="Charoenyingcharoen P."/>
            <person name="Yukphan P."/>
        </authorList>
    </citation>
    <scope>NUCLEOTIDE SEQUENCE</scope>
    <source>
        <strain evidence="11">TBRC 16381</strain>
    </source>
</reference>
<dbReference type="EMBL" id="JASBAO010000001">
    <property type="protein sequence ID" value="MDI2090635.1"/>
    <property type="molecule type" value="Genomic_DNA"/>
</dbReference>
<dbReference type="SUPFAM" id="SSF52317">
    <property type="entry name" value="Class I glutamine amidotransferase-like"/>
    <property type="match status" value="1"/>
</dbReference>
<dbReference type="Pfam" id="PF00988">
    <property type="entry name" value="CPSase_sm_chain"/>
    <property type="match status" value="1"/>
</dbReference>
<evidence type="ECO:0000256" key="8">
    <source>
        <dbReference type="ARBA" id="ARBA00048816"/>
    </source>
</evidence>
<keyword evidence="6 9" id="KW-0315">Glutamine amidotransferase</keyword>
<evidence type="ECO:0000256" key="5">
    <source>
        <dbReference type="ARBA" id="ARBA00022840"/>
    </source>
</evidence>
<dbReference type="SUPFAM" id="SSF52021">
    <property type="entry name" value="Carbamoyl phosphate synthetase, small subunit N-terminal domain"/>
    <property type="match status" value="1"/>
</dbReference>
<comment type="pathway">
    <text evidence="9">Pyrimidine metabolism; UMP biosynthesis via de novo pathway; (S)-dihydroorotate from bicarbonate: step 1/3.</text>
</comment>
<keyword evidence="3 9" id="KW-0436">Ligase</keyword>
<dbReference type="InterPro" id="IPR017926">
    <property type="entry name" value="GATASE"/>
</dbReference>
<dbReference type="PRINTS" id="PR00099">
    <property type="entry name" value="CPSGATASE"/>
</dbReference>
<comment type="function">
    <text evidence="9">Small subunit of the glutamine-dependent carbamoyl phosphate synthetase (CPSase). CPSase catalyzes the formation of carbamoyl phosphate from the ammonia moiety of glutamine, carbonate, and phosphate donated by ATP, constituting the first step of 2 biosynthetic pathways, one leading to arginine and/or urea and the other to pyrimidine nucleotides. The small subunit (glutamine amidotransferase) binds and cleaves glutamine to supply the large subunit with the substrate ammonia.</text>
</comment>
<dbReference type="InterPro" id="IPR006274">
    <property type="entry name" value="CarbamoylP_synth_ssu"/>
</dbReference>
<dbReference type="InterPro" id="IPR002474">
    <property type="entry name" value="CarbamoylP_synth_ssu_N"/>
</dbReference>
<feature type="binding site" evidence="9">
    <location>
        <position position="346"/>
    </location>
    <ligand>
        <name>L-glutamine</name>
        <dbReference type="ChEBI" id="CHEBI:58359"/>
    </ligand>
</feature>
<feature type="binding site" evidence="9">
    <location>
        <position position="384"/>
    </location>
    <ligand>
        <name>L-glutamine</name>
        <dbReference type="ChEBI" id="CHEBI:58359"/>
    </ligand>
</feature>
<sequence>MNIDTIIARLGGIEQAARITKVSTEAIRKWKQARAIPSKHWTTIIQETGLELSDLQPKNQTDSLPTTCPTGANAVLLLEDGTILWGIGFGAYSSKDNLAIGEICFSTSMTGYQETLTDPSFAGQIITFTFPHIGNIGTNSDDNEANQIAAKGLVVKQKITAPSNWRSEKTLEAWLCDHHVTGIYGIDTRTLTLRIRDHGPQSALLFWPEDGQFDLDFLQEQVKSWPGLQGMDLAKEVTCEKPYTWKEGVWHWDNKTATKTNKTYNVVAVDYGAKQNIFRNLVEVGCQLTIVPATASAEEILSHHPDGVFLSNGPADPAATAHYTVPVLKSLLEKRIPIFGICLGHQLLAHALGGKTYKLDQGHRGANQPVQDLKTGKVEITSQNHGFAVDPDSLPADAHATHINLFDGSNEGIASDTYPVFSVQYHPEASPGPTDSHYLFQRFAELMDNHSPNKKQ</sequence>
<comment type="caution">
    <text evidence="11">The sequence shown here is derived from an EMBL/GenBank/DDBJ whole genome shotgun (WGS) entry which is preliminary data.</text>
</comment>
<dbReference type="NCBIfam" id="NF009475">
    <property type="entry name" value="PRK12838.1"/>
    <property type="match status" value="1"/>
</dbReference>
<evidence type="ECO:0000313" key="12">
    <source>
        <dbReference type="Proteomes" id="UP001431634"/>
    </source>
</evidence>
<feature type="domain" description="Carbamoyl-phosphate synthase small subunit N-terminal" evidence="10">
    <location>
        <begin position="72"/>
        <end position="206"/>
    </location>
</feature>
<evidence type="ECO:0000313" key="11">
    <source>
        <dbReference type="EMBL" id="MDI2090635.1"/>
    </source>
</evidence>
<dbReference type="PRINTS" id="PR00096">
    <property type="entry name" value="GATASE"/>
</dbReference>
<comment type="pathway">
    <text evidence="1 9">Amino-acid biosynthesis; L-arginine biosynthesis; carbamoyl phosphate from bicarbonate: step 1/1.</text>
</comment>
<dbReference type="CDD" id="cd01744">
    <property type="entry name" value="GATase1_CPSase"/>
    <property type="match status" value="1"/>
</dbReference>
<feature type="binding site" evidence="9">
    <location>
        <position position="120"/>
    </location>
    <ligand>
        <name>L-glutamine</name>
        <dbReference type="ChEBI" id="CHEBI:58359"/>
    </ligand>
</feature>
<dbReference type="InterPro" id="IPR050472">
    <property type="entry name" value="Anth_synth/Amidotransfase"/>
</dbReference>
<keyword evidence="5 9" id="KW-0067">ATP-binding</keyword>
<evidence type="ECO:0000256" key="3">
    <source>
        <dbReference type="ARBA" id="ARBA00022598"/>
    </source>
</evidence>
<name>A0ABT6Q0J0_9PROT</name>
<comment type="subunit">
    <text evidence="9">Composed of two chains; the small (or glutamine) chain promotes the hydrolysis of glutamine to ammonia, which is used by the large (or ammonia) chain to synthesize carbamoyl phosphate. Tetramer of heterodimers (alpha,beta)4.</text>
</comment>
<feature type="active site" evidence="9">
    <location>
        <position position="426"/>
    </location>
</feature>
<feature type="binding site" evidence="9">
    <location>
        <position position="387"/>
    </location>
    <ligand>
        <name>L-glutamine</name>
        <dbReference type="ChEBI" id="CHEBI:58359"/>
    </ligand>
</feature>
<dbReference type="NCBIfam" id="NF046037">
    <property type="entry name" value="carphisopro"/>
    <property type="match status" value="1"/>
</dbReference>
<protein>
    <recommendedName>
        <fullName evidence="9">Carbamoyl phosphate synthase small chain</fullName>
        <ecNumber evidence="9">6.3.5.5</ecNumber>
    </recommendedName>
    <alternativeName>
        <fullName evidence="9">Carbamoyl phosphate synthetase glutamine chain</fullName>
    </alternativeName>
</protein>
<accession>A0ABT6Q0J0</accession>
<dbReference type="PROSITE" id="PS51273">
    <property type="entry name" value="GATASE_TYPE_1"/>
    <property type="match status" value="1"/>
</dbReference>
<feature type="active site" evidence="9">
    <location>
        <position position="428"/>
    </location>
</feature>
<feature type="binding site" evidence="9">
    <location>
        <position position="313"/>
    </location>
    <ligand>
        <name>L-glutamine</name>
        <dbReference type="ChEBI" id="CHEBI:58359"/>
    </ligand>
</feature>
<dbReference type="InterPro" id="IPR036480">
    <property type="entry name" value="CarbP_synth_ssu_N_sf"/>
</dbReference>
<keyword evidence="7 9" id="KW-0665">Pyrimidine biosynthesis</keyword>
<organism evidence="11 12">
    <name type="scientific">Commensalibacter oyaizuii</name>
    <dbReference type="NCBI Taxonomy" id="3043873"/>
    <lineage>
        <taxon>Bacteria</taxon>
        <taxon>Pseudomonadati</taxon>
        <taxon>Pseudomonadota</taxon>
        <taxon>Alphaproteobacteria</taxon>
        <taxon>Acetobacterales</taxon>
        <taxon>Acetobacteraceae</taxon>
    </lineage>
</organism>
<proteinExistence type="inferred from homology"/>
<keyword evidence="4 9" id="KW-0547">Nucleotide-binding</keyword>
<dbReference type="Gene3D" id="3.40.50.880">
    <property type="match status" value="1"/>
</dbReference>
<dbReference type="RefSeq" id="WP_281448970.1">
    <property type="nucleotide sequence ID" value="NZ_JASBAO010000001.1"/>
</dbReference>
<dbReference type="Gene3D" id="3.50.30.20">
    <property type="entry name" value="Carbamoyl-phosphate synthase small subunit, N-terminal domain"/>
    <property type="match status" value="1"/>
</dbReference>